<protein>
    <submittedName>
        <fullName evidence="1">29136_t:CDS:1</fullName>
    </submittedName>
</protein>
<proteinExistence type="predicted"/>
<dbReference type="Proteomes" id="UP000789920">
    <property type="component" value="Unassembled WGS sequence"/>
</dbReference>
<dbReference type="EMBL" id="CAJVQC010130036">
    <property type="protein sequence ID" value="CAG8841353.1"/>
    <property type="molecule type" value="Genomic_DNA"/>
</dbReference>
<sequence length="49" mass="5938">MSSWECNGQDRWFLRCFEIYLYFIIWNAEIVSMGYITKIRVGVQNVQTQ</sequence>
<organism evidence="1 2">
    <name type="scientific">Racocetra persica</name>
    <dbReference type="NCBI Taxonomy" id="160502"/>
    <lineage>
        <taxon>Eukaryota</taxon>
        <taxon>Fungi</taxon>
        <taxon>Fungi incertae sedis</taxon>
        <taxon>Mucoromycota</taxon>
        <taxon>Glomeromycotina</taxon>
        <taxon>Glomeromycetes</taxon>
        <taxon>Diversisporales</taxon>
        <taxon>Gigasporaceae</taxon>
        <taxon>Racocetra</taxon>
    </lineage>
</organism>
<name>A0ACA9SJ11_9GLOM</name>
<comment type="caution">
    <text evidence="1">The sequence shown here is derived from an EMBL/GenBank/DDBJ whole genome shotgun (WGS) entry which is preliminary data.</text>
</comment>
<evidence type="ECO:0000313" key="2">
    <source>
        <dbReference type="Proteomes" id="UP000789920"/>
    </source>
</evidence>
<keyword evidence="2" id="KW-1185">Reference proteome</keyword>
<gene>
    <name evidence="1" type="ORF">RPERSI_LOCUS31834</name>
</gene>
<evidence type="ECO:0000313" key="1">
    <source>
        <dbReference type="EMBL" id="CAG8841353.1"/>
    </source>
</evidence>
<feature type="non-terminal residue" evidence="1">
    <location>
        <position position="49"/>
    </location>
</feature>
<reference evidence="1" key="1">
    <citation type="submission" date="2021-06" db="EMBL/GenBank/DDBJ databases">
        <authorList>
            <person name="Kallberg Y."/>
            <person name="Tangrot J."/>
            <person name="Rosling A."/>
        </authorList>
    </citation>
    <scope>NUCLEOTIDE SEQUENCE</scope>
    <source>
        <strain evidence="1">MA461A</strain>
    </source>
</reference>
<accession>A0ACA9SJ11</accession>